<gene>
    <name evidence="4" type="ORF">POTOM_015703</name>
</gene>
<feature type="repeat" description="PPR" evidence="3">
    <location>
        <begin position="187"/>
        <end position="221"/>
    </location>
</feature>
<evidence type="ECO:0000313" key="5">
    <source>
        <dbReference type="Proteomes" id="UP000886885"/>
    </source>
</evidence>
<comment type="caution">
    <text evidence="4">The sequence shown here is derived from an EMBL/GenBank/DDBJ whole genome shotgun (WGS) entry which is preliminary data.</text>
</comment>
<comment type="similarity">
    <text evidence="2">Belongs to the PPR family. PCMP-E subfamily.</text>
</comment>
<keyword evidence="5" id="KW-1185">Reference proteome</keyword>
<feature type="repeat" description="PPR" evidence="3">
    <location>
        <begin position="491"/>
        <end position="525"/>
    </location>
</feature>
<dbReference type="FunFam" id="1.25.40.10:FF:000073">
    <property type="entry name" value="Pentatricopeptide repeat-containing protein chloroplastic"/>
    <property type="match status" value="1"/>
</dbReference>
<dbReference type="Proteomes" id="UP000886885">
    <property type="component" value="Chromosome 4A"/>
</dbReference>
<dbReference type="GO" id="GO:0003723">
    <property type="term" value="F:RNA binding"/>
    <property type="evidence" value="ECO:0007669"/>
    <property type="project" value="InterPro"/>
</dbReference>
<accession>A0A8X8D678</accession>
<dbReference type="PROSITE" id="PS51375">
    <property type="entry name" value="PPR"/>
    <property type="match status" value="7"/>
</dbReference>
<dbReference type="FunFam" id="1.25.40.10:FF:000436">
    <property type="entry name" value="Pentatricopeptide repeat-containing protein At5g39350 family"/>
    <property type="match status" value="1"/>
</dbReference>
<dbReference type="GO" id="GO:0009451">
    <property type="term" value="P:RNA modification"/>
    <property type="evidence" value="ECO:0007669"/>
    <property type="project" value="InterPro"/>
</dbReference>
<evidence type="ECO:0000256" key="2">
    <source>
        <dbReference type="ARBA" id="ARBA00061659"/>
    </source>
</evidence>
<dbReference type="NCBIfam" id="TIGR00756">
    <property type="entry name" value="PPR"/>
    <property type="match status" value="9"/>
</dbReference>
<dbReference type="Pfam" id="PF01535">
    <property type="entry name" value="PPR"/>
    <property type="match status" value="2"/>
</dbReference>
<dbReference type="AlphaFoldDB" id="A0A8X8D678"/>
<keyword evidence="1" id="KW-0677">Repeat</keyword>
<evidence type="ECO:0000313" key="4">
    <source>
        <dbReference type="EMBL" id="KAG6779330.1"/>
    </source>
</evidence>
<organism evidence="4 5">
    <name type="scientific">Populus tomentosa</name>
    <name type="common">Chinese white poplar</name>
    <dbReference type="NCBI Taxonomy" id="118781"/>
    <lineage>
        <taxon>Eukaryota</taxon>
        <taxon>Viridiplantae</taxon>
        <taxon>Streptophyta</taxon>
        <taxon>Embryophyta</taxon>
        <taxon>Tracheophyta</taxon>
        <taxon>Spermatophyta</taxon>
        <taxon>Magnoliopsida</taxon>
        <taxon>eudicotyledons</taxon>
        <taxon>Gunneridae</taxon>
        <taxon>Pentapetalae</taxon>
        <taxon>rosids</taxon>
        <taxon>fabids</taxon>
        <taxon>Malpighiales</taxon>
        <taxon>Salicaceae</taxon>
        <taxon>Saliceae</taxon>
        <taxon>Populus</taxon>
    </lineage>
</organism>
<dbReference type="OrthoDB" id="185373at2759"/>
<feature type="repeat" description="PPR" evidence="3">
    <location>
        <begin position="287"/>
        <end position="321"/>
    </location>
</feature>
<dbReference type="PANTHER" id="PTHR47926:SF493">
    <property type="entry name" value="PENTATRICOPEPTIDE REPEAT-CONTAINING PROTEIN"/>
    <property type="match status" value="1"/>
</dbReference>
<evidence type="ECO:0008006" key="6">
    <source>
        <dbReference type="Google" id="ProtNLM"/>
    </source>
</evidence>
<dbReference type="InterPro" id="IPR046960">
    <property type="entry name" value="PPR_At4g14850-like_plant"/>
</dbReference>
<proteinExistence type="inferred from homology"/>
<evidence type="ECO:0000256" key="3">
    <source>
        <dbReference type="PROSITE-ProRule" id="PRU00708"/>
    </source>
</evidence>
<feature type="repeat" description="PPR" evidence="3">
    <location>
        <begin position="256"/>
        <end position="286"/>
    </location>
</feature>
<evidence type="ECO:0000256" key="1">
    <source>
        <dbReference type="ARBA" id="ARBA00022737"/>
    </source>
</evidence>
<dbReference type="Pfam" id="PF20431">
    <property type="entry name" value="E_motif"/>
    <property type="match status" value="1"/>
</dbReference>
<feature type="repeat" description="PPR" evidence="3">
    <location>
        <begin position="156"/>
        <end position="186"/>
    </location>
</feature>
<dbReference type="InterPro" id="IPR002885">
    <property type="entry name" value="PPR_rpt"/>
</dbReference>
<dbReference type="EMBL" id="JAAWWB010000007">
    <property type="protein sequence ID" value="KAG6779330.1"/>
    <property type="molecule type" value="Genomic_DNA"/>
</dbReference>
<dbReference type="FunFam" id="1.25.40.10:FF:000212">
    <property type="entry name" value="Pentatricopeptide repeat-containing protein At2g03380, mitochondrial"/>
    <property type="match status" value="1"/>
</dbReference>
<dbReference type="FunFam" id="1.25.40.10:FF:000344">
    <property type="entry name" value="Pentatricopeptide repeat-containing protein"/>
    <property type="match status" value="1"/>
</dbReference>
<dbReference type="PANTHER" id="PTHR47926">
    <property type="entry name" value="PENTATRICOPEPTIDE REPEAT-CONTAINING PROTEIN"/>
    <property type="match status" value="1"/>
</dbReference>
<dbReference type="Pfam" id="PF13041">
    <property type="entry name" value="PPR_2"/>
    <property type="match status" value="5"/>
</dbReference>
<sequence>MNGPTKSTISKTTKLLLAPKTTRYQSLLKHYGASQSLTRTIQLHAHLITSGLLSIDIRSVLVATYAHCGYVHNARKLFDVLPQRGTLLYNFMIKMYIAKGDYFEAMKVFLEMLGSKDCCPDNYTYPFVIKACSELLLVEYGRVLHGLTLVSKFGSHLFVLNSLLAMYMNCGEVEEARKVFDAMKEKSVVSWNTMINGYFKNGFANTALVVFNQMVDSGVEIDGASVVSVLPACGYLKELEVGRRVHGLVEEKVLGKKIVSNALVDMYAKCGSMDEARLVFDNMVERDVVSWTSMINGYILNGDAKSALSLFKIMQIEGLRPNSVTIALILLACAGLNNLKDGRCLHGWVMKQRLYSEVAVETSLIDMYAKCNCLGLSFSVFTRTSRKKTVPWNAMLSGFAHNKLATEAIGLFKKMLMEGVEINAATCNSLLPAYGILADLQPVNNINSYLMRSGFVSNIQVATSLIDIYSKCGSLESAHKIFNTIPVDVQDICVWSIIIAGYGMHGHGETAVLLFKQMVQSGVKPNDVTFTSILQSCSHAGLVDDGLYLFKFMLKDHQTIPNDDHYTCMVDLLGRAGRMDEAYDLIKTMPFMPGHAVWGALLGACVMHENVELGEVAAKWLFELEPDNTGNYVLLAKLYAALGRWEDAENVRQRMDDIGLRKAPARKTNFHPKLQSAQELKSIIEYKGKLYVEPIGAASFHGRIDCHPDFEECGELKWKRDQCP</sequence>
<dbReference type="InterPro" id="IPR046848">
    <property type="entry name" value="E_motif"/>
</dbReference>
<name>A0A8X8D678_POPTO</name>
<reference evidence="4" key="1">
    <citation type="journal article" date="2020" name="bioRxiv">
        <title>Hybrid origin of Populus tomentosa Carr. identified through genome sequencing and phylogenomic analysis.</title>
        <authorList>
            <person name="An X."/>
            <person name="Gao K."/>
            <person name="Chen Z."/>
            <person name="Li J."/>
            <person name="Yang X."/>
            <person name="Yang X."/>
            <person name="Zhou J."/>
            <person name="Guo T."/>
            <person name="Zhao T."/>
            <person name="Huang S."/>
            <person name="Miao D."/>
            <person name="Khan W.U."/>
            <person name="Rao P."/>
            <person name="Ye M."/>
            <person name="Lei B."/>
            <person name="Liao W."/>
            <person name="Wang J."/>
            <person name="Ji L."/>
            <person name="Li Y."/>
            <person name="Guo B."/>
            <person name="Mustafa N.S."/>
            <person name="Li S."/>
            <person name="Yun Q."/>
            <person name="Keller S.R."/>
            <person name="Mao J."/>
            <person name="Zhang R."/>
            <person name="Strauss S.H."/>
        </authorList>
    </citation>
    <scope>NUCLEOTIDE SEQUENCE</scope>
    <source>
        <strain evidence="4">GM15</strain>
        <tissue evidence="4">Leaf</tissue>
    </source>
</reference>
<protein>
    <recommendedName>
        <fullName evidence="6">Pentatricopeptide repeat-containing protein</fullName>
    </recommendedName>
</protein>
<feature type="repeat" description="PPR" evidence="3">
    <location>
        <begin position="388"/>
        <end position="422"/>
    </location>
</feature>
<feature type="repeat" description="PPR" evidence="3">
    <location>
        <begin position="85"/>
        <end position="120"/>
    </location>
</feature>